<sequence>MSNINTWGGTATKAAAKPQFIVRRSWISSTLILWLGLGAFGVGVLGAILQSSIAPDSDGAVFAMLIGASIVALPLGLILNRSRITVYDERYDVRPGLGRKRRRDVNDLDKLRFGRQSSRNGTVYINLTGWNEQQKKQFRIYTTHRGYAEFTAWLAQHRPEQWAKCEALGVPDSD</sequence>
<dbReference type="Proteomes" id="UP000681794">
    <property type="component" value="Chromosome"/>
</dbReference>
<dbReference type="EMBL" id="CP076544">
    <property type="protein sequence ID" value="QWS34900.1"/>
    <property type="molecule type" value="Genomic_DNA"/>
</dbReference>
<protein>
    <submittedName>
        <fullName evidence="1">Uncharacterized protein</fullName>
    </submittedName>
</protein>
<name>A0ACD1E7U0_9MICO</name>
<evidence type="ECO:0000313" key="1">
    <source>
        <dbReference type="EMBL" id="QWS34900.1"/>
    </source>
</evidence>
<organism evidence="1 2">
    <name type="scientific">Curtobacterium aetherium</name>
    <dbReference type="NCBI Taxonomy" id="2841594"/>
    <lineage>
        <taxon>Bacteria</taxon>
        <taxon>Bacillati</taxon>
        <taxon>Actinomycetota</taxon>
        <taxon>Actinomycetes</taxon>
        <taxon>Micrococcales</taxon>
        <taxon>Microbacteriaceae</taxon>
        <taxon>Curtobacterium</taxon>
    </lineage>
</organism>
<proteinExistence type="predicted"/>
<evidence type="ECO:0000313" key="2">
    <source>
        <dbReference type="Proteomes" id="UP000681794"/>
    </source>
</evidence>
<keyword evidence="2" id="KW-1185">Reference proteome</keyword>
<reference evidence="1" key="1">
    <citation type="submission" date="2021-06" db="EMBL/GenBank/DDBJ databases">
        <authorList>
            <person name="Ellington A.J."/>
            <person name="Bryan N.C."/>
            <person name="Christner B.C."/>
            <person name="Reisch C.R."/>
        </authorList>
    </citation>
    <scope>NUCLEOTIDE SEQUENCE</scope>
    <source>
        <strain evidence="1">L6-1</strain>
    </source>
</reference>
<accession>A0ACD1E7U0</accession>
<gene>
    <name evidence="1" type="ORF">KM842_07190</name>
</gene>